<evidence type="ECO:0000256" key="4">
    <source>
        <dbReference type="ARBA" id="ARBA00022692"/>
    </source>
</evidence>
<evidence type="ECO:0000256" key="1">
    <source>
        <dbReference type="ARBA" id="ARBA00004651"/>
    </source>
</evidence>
<keyword evidence="3" id="KW-1003">Cell membrane</keyword>
<feature type="transmembrane region" description="Helical" evidence="8">
    <location>
        <begin position="338"/>
        <end position="358"/>
    </location>
</feature>
<dbReference type="SUPFAM" id="SSF103473">
    <property type="entry name" value="MFS general substrate transporter"/>
    <property type="match status" value="1"/>
</dbReference>
<evidence type="ECO:0000256" key="2">
    <source>
        <dbReference type="ARBA" id="ARBA00022448"/>
    </source>
</evidence>
<evidence type="ECO:0000256" key="7">
    <source>
        <dbReference type="SAM" id="MobiDB-lite"/>
    </source>
</evidence>
<feature type="transmembrane region" description="Helical" evidence="8">
    <location>
        <begin position="393"/>
        <end position="414"/>
    </location>
</feature>
<feature type="transmembrane region" description="Helical" evidence="8">
    <location>
        <begin position="426"/>
        <end position="450"/>
    </location>
</feature>
<evidence type="ECO:0000256" key="3">
    <source>
        <dbReference type="ARBA" id="ARBA00022475"/>
    </source>
</evidence>
<dbReference type="PANTHER" id="PTHR23517">
    <property type="entry name" value="RESISTANCE PROTEIN MDTM, PUTATIVE-RELATED-RELATED"/>
    <property type="match status" value="1"/>
</dbReference>
<dbReference type="InterPro" id="IPR050171">
    <property type="entry name" value="MFS_Transporters"/>
</dbReference>
<feature type="transmembrane region" description="Helical" evidence="8">
    <location>
        <begin position="173"/>
        <end position="192"/>
    </location>
</feature>
<keyword evidence="4 8" id="KW-0812">Transmembrane</keyword>
<gene>
    <name evidence="9" type="ORF">ENUP19_0341G0029</name>
</gene>
<protein>
    <recommendedName>
        <fullName evidence="11">Major facilitator superfamily transporter</fullName>
    </recommendedName>
</protein>
<feature type="transmembrane region" description="Helical" evidence="8">
    <location>
        <begin position="83"/>
        <end position="103"/>
    </location>
</feature>
<evidence type="ECO:0000313" key="9">
    <source>
        <dbReference type="EMBL" id="GAB1227505.1"/>
    </source>
</evidence>
<keyword evidence="6 8" id="KW-0472">Membrane</keyword>
<reference evidence="9 10" key="1">
    <citation type="journal article" date="2019" name="PLoS Negl. Trop. Dis.">
        <title>Whole genome sequencing of Entamoeba nuttalli reveals mammalian host-related molecular signatures and a novel octapeptide-repeat surface protein.</title>
        <authorList>
            <person name="Tanaka M."/>
            <person name="Makiuchi T."/>
            <person name="Komiyama T."/>
            <person name="Shiina T."/>
            <person name="Osaki K."/>
            <person name="Tachibana H."/>
        </authorList>
    </citation>
    <scope>NUCLEOTIDE SEQUENCE [LARGE SCALE GENOMIC DNA]</scope>
    <source>
        <strain evidence="9 10">P19-061405</strain>
    </source>
</reference>
<evidence type="ECO:0000256" key="5">
    <source>
        <dbReference type="ARBA" id="ARBA00022989"/>
    </source>
</evidence>
<accession>A0ABQ0DXC1</accession>
<evidence type="ECO:0000256" key="6">
    <source>
        <dbReference type="ARBA" id="ARBA00023136"/>
    </source>
</evidence>
<dbReference type="InterPro" id="IPR036259">
    <property type="entry name" value="MFS_trans_sf"/>
</dbReference>
<organism evidence="9 10">
    <name type="scientific">Entamoeba nuttalli</name>
    <dbReference type="NCBI Taxonomy" id="412467"/>
    <lineage>
        <taxon>Eukaryota</taxon>
        <taxon>Amoebozoa</taxon>
        <taxon>Evosea</taxon>
        <taxon>Archamoebae</taxon>
        <taxon>Mastigamoebida</taxon>
        <taxon>Entamoebidae</taxon>
        <taxon>Entamoeba</taxon>
    </lineage>
</organism>
<feature type="transmembrane region" description="Helical" evidence="8">
    <location>
        <begin position="295"/>
        <end position="318"/>
    </location>
</feature>
<evidence type="ECO:0000256" key="8">
    <source>
        <dbReference type="SAM" id="Phobius"/>
    </source>
</evidence>
<feature type="transmembrane region" description="Helical" evidence="8">
    <location>
        <begin position="144"/>
        <end position="161"/>
    </location>
</feature>
<keyword evidence="10" id="KW-1185">Reference proteome</keyword>
<feature type="compositionally biased region" description="Polar residues" evidence="7">
    <location>
        <begin position="523"/>
        <end position="544"/>
    </location>
</feature>
<comment type="caution">
    <text evidence="9">The sequence shown here is derived from an EMBL/GenBank/DDBJ whole genome shotgun (WGS) entry which is preliminary data.</text>
</comment>
<evidence type="ECO:0008006" key="11">
    <source>
        <dbReference type="Google" id="ProtNLM"/>
    </source>
</evidence>
<proteinExistence type="predicted"/>
<dbReference type="Proteomes" id="UP001628156">
    <property type="component" value="Unassembled WGS sequence"/>
</dbReference>
<evidence type="ECO:0000313" key="10">
    <source>
        <dbReference type="Proteomes" id="UP001628156"/>
    </source>
</evidence>
<feature type="region of interest" description="Disordered" evidence="7">
    <location>
        <begin position="500"/>
        <end position="577"/>
    </location>
</feature>
<keyword evidence="5 8" id="KW-1133">Transmembrane helix</keyword>
<dbReference type="InterPro" id="IPR011701">
    <property type="entry name" value="MFS"/>
</dbReference>
<feature type="compositionally biased region" description="Basic and acidic residues" evidence="7">
    <location>
        <begin position="500"/>
        <end position="522"/>
    </location>
</feature>
<feature type="transmembrane region" description="Helical" evidence="8">
    <location>
        <begin position="20"/>
        <end position="40"/>
    </location>
</feature>
<feature type="transmembrane region" description="Helical" evidence="8">
    <location>
        <begin position="370"/>
        <end position="387"/>
    </location>
</feature>
<feature type="transmembrane region" description="Helical" evidence="8">
    <location>
        <begin position="52"/>
        <end position="71"/>
    </location>
</feature>
<keyword evidence="2" id="KW-0813">Transport</keyword>
<feature type="transmembrane region" description="Helical" evidence="8">
    <location>
        <begin position="456"/>
        <end position="482"/>
    </location>
</feature>
<comment type="subcellular location">
    <subcellularLocation>
        <location evidence="1">Cell membrane</location>
        <topology evidence="1">Multi-pass membrane protein</topology>
    </subcellularLocation>
</comment>
<dbReference type="Gene3D" id="1.20.1250.20">
    <property type="entry name" value="MFS general substrate transporter like domains"/>
    <property type="match status" value="2"/>
</dbReference>
<name>A0ABQ0DXC1_9EUKA</name>
<dbReference type="PANTHER" id="PTHR23517:SF3">
    <property type="entry name" value="INTEGRAL MEMBRANE TRANSPORT PROTEIN"/>
    <property type="match status" value="1"/>
</dbReference>
<dbReference type="Pfam" id="PF07690">
    <property type="entry name" value="MFS_1"/>
    <property type="match status" value="2"/>
</dbReference>
<dbReference type="EMBL" id="BAAFRS010000341">
    <property type="protein sequence ID" value="GAB1227505.1"/>
    <property type="molecule type" value="Genomic_DNA"/>
</dbReference>
<sequence>MTLIKSVGWKVINAVKSNFYRLCITGLLFNFSAYFLWTVIPLKANDLGASSLELALIQAVSYGLGALFSPVAGKLTDLINPYLLFRIADLFFIGCVVLTMVLNTKVWHLYIDVCFYAVGSGLFWPVVGSTVGKEASIGKENRNSSIYSVCWSFGKSLGYLFGGLLKKALGDNALWVAIGCSGILLFIYPYCLPPEVREREKRKKEAAQNQKEPEDMHVKVGTVNKENDDKNKPNADEDIEIPLDMVNDLENQTGVQIDSVKSNNVQGHDLDEVVVADSKRIKYKWNQFQLKNKTYIYLGYILNFSVVGSASVLSNQYIKLIKQKDIRVNLPLAAPNDMYLGLFFFIFYFAQTIAMVLMSLTTIWTYKRSIFLIGQTIIMVLFIVVAASSTVWLLLVLSFLGGLVAGFAYQTSTYYSLRASEQKKGFFVGVSEGTAKLGMAFLPLIAGVMATSLDNLYLPVYIGIVIVLFCTILCELVYHVGYTINNRRQKKRITPDQHYFEMEESHTEAQKSQRDNTNKEDSPSTSQKIETPSTNQSIDPSQTSKGEENPVDTTIEMEKEQQGETNKQQNEEEEHQE</sequence>
<feature type="transmembrane region" description="Helical" evidence="8">
    <location>
        <begin position="109"/>
        <end position="132"/>
    </location>
</feature>